<evidence type="ECO:0000313" key="1">
    <source>
        <dbReference type="EMBL" id="CAA9349753.1"/>
    </source>
</evidence>
<proteinExistence type="predicted"/>
<reference evidence="1" key="1">
    <citation type="submission" date="2020-02" db="EMBL/GenBank/DDBJ databases">
        <authorList>
            <person name="Meier V. D."/>
        </authorList>
    </citation>
    <scope>NUCLEOTIDE SEQUENCE</scope>
    <source>
        <strain evidence="1">AVDCRST_MAG94</strain>
    </source>
</reference>
<gene>
    <name evidence="1" type="ORF">AVDCRST_MAG94-2737</name>
</gene>
<dbReference type="EMBL" id="CADCTY010000959">
    <property type="protein sequence ID" value="CAA9349753.1"/>
    <property type="molecule type" value="Genomic_DNA"/>
</dbReference>
<accession>A0A6J4M6Q7</accession>
<organism evidence="1">
    <name type="scientific">uncultured Leptolyngbya sp</name>
    <dbReference type="NCBI Taxonomy" id="332963"/>
    <lineage>
        <taxon>Bacteria</taxon>
        <taxon>Bacillati</taxon>
        <taxon>Cyanobacteriota</taxon>
        <taxon>Cyanophyceae</taxon>
        <taxon>Leptolyngbyales</taxon>
        <taxon>Leptolyngbyaceae</taxon>
        <taxon>Leptolyngbya group</taxon>
        <taxon>Leptolyngbya</taxon>
        <taxon>environmental samples</taxon>
    </lineage>
</organism>
<sequence>MNLSNFTFLLKKVIQSRDLDRVAGTIQSFMQLMPDDQVPLVVSTAIAQVVNEDPQTFTWLAQTTLSQTTVIKLGEVATQMASQQLTAQGFEGGKNFTAHPEGGIVVDKKALDALLEGLPDKVRQAMITMTA</sequence>
<dbReference type="AlphaFoldDB" id="A0A6J4M6Q7"/>
<name>A0A6J4M6Q7_9CYAN</name>
<protein>
    <submittedName>
        <fullName evidence="1">Uncharacterized protein</fullName>
    </submittedName>
</protein>